<evidence type="ECO:0000313" key="2">
    <source>
        <dbReference type="Proteomes" id="UP001628156"/>
    </source>
</evidence>
<gene>
    <name evidence="1" type="ORF">ENUP19_0297G0011</name>
</gene>
<keyword evidence="2" id="KW-1185">Reference proteome</keyword>
<comment type="caution">
    <text evidence="1">The sequence shown here is derived from an EMBL/GenBank/DDBJ whole genome shotgun (WGS) entry which is preliminary data.</text>
</comment>
<dbReference type="Proteomes" id="UP001628156">
    <property type="component" value="Unassembled WGS sequence"/>
</dbReference>
<reference evidence="1 2" key="1">
    <citation type="journal article" date="2019" name="PLoS Negl. Trop. Dis.">
        <title>Whole genome sequencing of Entamoeba nuttalli reveals mammalian host-related molecular signatures and a novel octapeptide-repeat surface protein.</title>
        <authorList>
            <person name="Tanaka M."/>
            <person name="Makiuchi T."/>
            <person name="Komiyama T."/>
            <person name="Shiina T."/>
            <person name="Osaki K."/>
            <person name="Tachibana H."/>
        </authorList>
    </citation>
    <scope>NUCLEOTIDE SEQUENCE [LARGE SCALE GENOMIC DNA]</scope>
    <source>
        <strain evidence="1 2">P19-061405</strain>
    </source>
</reference>
<dbReference type="EMBL" id="BAAFRS010000297">
    <property type="protein sequence ID" value="GAB1226515.1"/>
    <property type="molecule type" value="Genomic_DNA"/>
</dbReference>
<organism evidence="1 2">
    <name type="scientific">Entamoeba nuttalli</name>
    <dbReference type="NCBI Taxonomy" id="412467"/>
    <lineage>
        <taxon>Eukaryota</taxon>
        <taxon>Amoebozoa</taxon>
        <taxon>Evosea</taxon>
        <taxon>Archamoebae</taxon>
        <taxon>Mastigamoebida</taxon>
        <taxon>Entamoebidae</taxon>
        <taxon>Entamoeba</taxon>
    </lineage>
</organism>
<proteinExistence type="predicted"/>
<sequence>MLLSQHYHSIIPYLSSLKDAQNFSLINKKALSSIQSLEENPCYSVVFNGKKIPARTSSLKQELLLFKGIHCFNCGNRIEQLITECSRFSSIRHSNGHIPMQLENKVIQSTYIPECPSHFSQLQTINTVFPSDISRLLEFSCLKKVVIFITEDEVISQLYQTIVSLSPSVKVILHFTTLSKDSLKLLQQTNAYLVSSDWRNFICYKIDKFICYLSELHTPCFKRIKQFLPHSIEIYSEPTFLIPVNECKDVNKIYSLKEFDGIQKVSLNGIYTEGITIELPMTITELNSDFNILNLIDLTQLRNATLKWIPEILNLPLLNTIKLNNCECIIDLHQCCSLEDVQIEKCSSSLIILSSSIKFLVVEYCQFINSLTLPLSIEKFVIKDCSSLTELKNSSVVEPIGVTIKNCSSLKNVILNYNKLRTLLYKTEEDCIINVNELKEHGVTCLNF</sequence>
<accession>A0ABQ0DUI8</accession>
<dbReference type="SUPFAM" id="SSF52058">
    <property type="entry name" value="L domain-like"/>
    <property type="match status" value="1"/>
</dbReference>
<name>A0ABQ0DUI8_9EUKA</name>
<evidence type="ECO:0008006" key="3">
    <source>
        <dbReference type="Google" id="ProtNLM"/>
    </source>
</evidence>
<evidence type="ECO:0000313" key="1">
    <source>
        <dbReference type="EMBL" id="GAB1226515.1"/>
    </source>
</evidence>
<protein>
    <recommendedName>
        <fullName evidence="3">Leucine-rich repeat containing protein</fullName>
    </recommendedName>
</protein>